<evidence type="ECO:0000256" key="4">
    <source>
        <dbReference type="ARBA" id="ARBA00023180"/>
    </source>
</evidence>
<proteinExistence type="inferred from homology"/>
<evidence type="ECO:0000256" key="3">
    <source>
        <dbReference type="ARBA" id="ARBA00022554"/>
    </source>
</evidence>
<comment type="subcellular location">
    <subcellularLocation>
        <location evidence="1">Vacuole</location>
    </subcellularLocation>
</comment>
<dbReference type="Pfam" id="PF03088">
    <property type="entry name" value="Str_synth"/>
    <property type="match status" value="1"/>
</dbReference>
<dbReference type="InterPro" id="IPR018119">
    <property type="entry name" value="Strictosidine_synth_cons-reg"/>
</dbReference>
<name>A0A7C9EVX1_OPUST</name>
<dbReference type="PANTHER" id="PTHR10426:SF68">
    <property type="entry name" value="OS07G0614000 PROTEIN"/>
    <property type="match status" value="1"/>
</dbReference>
<dbReference type="GO" id="GO:0005773">
    <property type="term" value="C:vacuole"/>
    <property type="evidence" value="ECO:0007669"/>
    <property type="project" value="UniProtKB-SubCell"/>
</dbReference>
<protein>
    <submittedName>
        <fullName evidence="6">Strictosidine synthase</fullName>
        <ecNumber evidence="6">4.3.3.2</ecNumber>
    </submittedName>
</protein>
<comment type="similarity">
    <text evidence="2">Belongs to the strictosidine synthase family.</text>
</comment>
<dbReference type="FunFam" id="2.120.10.30:FF:000066">
    <property type="entry name" value="ABC transporter permease protein"/>
    <property type="match status" value="1"/>
</dbReference>
<reference evidence="6" key="1">
    <citation type="journal article" date="2013" name="J. Plant Res.">
        <title>Effect of fungi and light on seed germination of three Opuntia species from semiarid lands of central Mexico.</title>
        <authorList>
            <person name="Delgado-Sanchez P."/>
            <person name="Jimenez-Bremont J.F."/>
            <person name="Guerrero-Gonzalez Mde L."/>
            <person name="Flores J."/>
        </authorList>
    </citation>
    <scope>NUCLEOTIDE SEQUENCE</scope>
    <source>
        <tissue evidence="6">Cladode</tissue>
    </source>
</reference>
<dbReference type="GO" id="GO:0016829">
    <property type="term" value="F:lyase activity"/>
    <property type="evidence" value="ECO:0007669"/>
    <property type="project" value="UniProtKB-KW"/>
</dbReference>
<dbReference type="Pfam" id="PF20067">
    <property type="entry name" value="SSL_N"/>
    <property type="match status" value="1"/>
</dbReference>
<evidence type="ECO:0000313" key="6">
    <source>
        <dbReference type="EMBL" id="MBA4676586.1"/>
    </source>
</evidence>
<accession>A0A7C9EVX1</accession>
<evidence type="ECO:0000259" key="5">
    <source>
        <dbReference type="Pfam" id="PF03088"/>
    </source>
</evidence>
<sequence length="359" mass="40110">MDMKSSLAVFLVGCLVALALQVYFFSPLSSPQVLHLPDESLSHSFPPLNNRLQEVTKIGEGILKKPEDVSVDKEGRLFTATRDGWIRRLLKNGTLENWKWVNSTTLLGLTTTTSGDLVVCDPVEGLLRVNEDGVTNILSHVNGSKLRFADDVIEGKDGSLYFSIASTKFGLDEWYFDVLEARPHGKLLKYDPRTKETTVLLDNLFFANGVALSTDQDYLLVCESFKFRCLKYWLQGDLKGKVEIFVENLPGAPDNINLAPDGSFWIALLQLTRRGTEFVHRSKLAKHFVAAFPRISELVHGMHMKATVVKIAQNGEMLKRLDDPDGKVMSFVTSALEYDGHLYLGSLNTNFVGKLPLDN</sequence>
<dbReference type="EMBL" id="GISG01271987">
    <property type="protein sequence ID" value="MBA4676586.1"/>
    <property type="molecule type" value="Transcribed_RNA"/>
</dbReference>
<evidence type="ECO:0000256" key="1">
    <source>
        <dbReference type="ARBA" id="ARBA00004116"/>
    </source>
</evidence>
<keyword evidence="3" id="KW-0926">Vacuole</keyword>
<reference evidence="6" key="2">
    <citation type="submission" date="2020-07" db="EMBL/GenBank/DDBJ databases">
        <authorList>
            <person name="Vera ALvarez R."/>
            <person name="Arias-Moreno D.M."/>
            <person name="Jimenez-Jacinto V."/>
            <person name="Jimenez-Bremont J.F."/>
            <person name="Swaminathan K."/>
            <person name="Moose S.P."/>
            <person name="Guerrero-Gonzalez M.L."/>
            <person name="Marino-Ramirez L."/>
            <person name="Landsman D."/>
            <person name="Rodriguez-Kessler M."/>
            <person name="Delgado-Sanchez P."/>
        </authorList>
    </citation>
    <scope>NUCLEOTIDE SEQUENCE</scope>
    <source>
        <tissue evidence="6">Cladode</tissue>
    </source>
</reference>
<keyword evidence="4" id="KW-0325">Glycoprotein</keyword>
<dbReference type="PANTHER" id="PTHR10426">
    <property type="entry name" value="STRICTOSIDINE SYNTHASE-RELATED"/>
    <property type="match status" value="1"/>
</dbReference>
<evidence type="ECO:0000256" key="2">
    <source>
        <dbReference type="ARBA" id="ARBA00009191"/>
    </source>
</evidence>
<dbReference type="GO" id="GO:0016787">
    <property type="term" value="F:hydrolase activity"/>
    <property type="evidence" value="ECO:0007669"/>
    <property type="project" value="TreeGrafter"/>
</dbReference>
<dbReference type="AlphaFoldDB" id="A0A7C9EVX1"/>
<dbReference type="SUPFAM" id="SSF63829">
    <property type="entry name" value="Calcium-dependent phosphotriesterase"/>
    <property type="match status" value="1"/>
</dbReference>
<dbReference type="InterPro" id="IPR011042">
    <property type="entry name" value="6-blade_b-propeller_TolB-like"/>
</dbReference>
<dbReference type="EC" id="4.3.3.2" evidence="6"/>
<dbReference type="GO" id="GO:0012505">
    <property type="term" value="C:endomembrane system"/>
    <property type="evidence" value="ECO:0007669"/>
    <property type="project" value="TreeGrafter"/>
</dbReference>
<organism evidence="6">
    <name type="scientific">Opuntia streptacantha</name>
    <name type="common">Prickly pear cactus</name>
    <name type="synonym">Opuntia cardona</name>
    <dbReference type="NCBI Taxonomy" id="393608"/>
    <lineage>
        <taxon>Eukaryota</taxon>
        <taxon>Viridiplantae</taxon>
        <taxon>Streptophyta</taxon>
        <taxon>Embryophyta</taxon>
        <taxon>Tracheophyta</taxon>
        <taxon>Spermatophyta</taxon>
        <taxon>Magnoliopsida</taxon>
        <taxon>eudicotyledons</taxon>
        <taxon>Gunneridae</taxon>
        <taxon>Pentapetalae</taxon>
        <taxon>Caryophyllales</taxon>
        <taxon>Cactineae</taxon>
        <taxon>Cactaceae</taxon>
        <taxon>Opuntioideae</taxon>
        <taxon>Opuntia</taxon>
    </lineage>
</organism>
<keyword evidence="6" id="KW-0456">Lyase</keyword>
<dbReference type="Gene3D" id="2.120.10.30">
    <property type="entry name" value="TolB, C-terminal domain"/>
    <property type="match status" value="1"/>
</dbReference>
<feature type="domain" description="Strictosidine synthase conserved region" evidence="5">
    <location>
        <begin position="153"/>
        <end position="236"/>
    </location>
</feature>